<proteinExistence type="predicted"/>
<sequence>MLASDGICIERPSLGKLSEKVIAFFHIDVRHLHMRSCCRVKRPTNSSEDAALEFDAGRHPHSIIEIMLRQLIKISETEIDLSVESGDDHCIWSFLALVDLPCYRIHSFEIMLVEGKDFPVKRIVSLDHVLCPDYVVLHFPKKLTERPTSFCNNVACLTDSPEELLLILPAISNDKRRSDSKCSGPFIVIFRWKEGNDQPVGEFFALAFSYPFNANTQRDSNYA</sequence>
<accession>A0A409WCT8</accession>
<name>A0A409WCT8_9AGAR</name>
<evidence type="ECO:0000313" key="1">
    <source>
        <dbReference type="EMBL" id="PPQ76313.1"/>
    </source>
</evidence>
<dbReference type="EMBL" id="NHYE01005174">
    <property type="protein sequence ID" value="PPQ76313.1"/>
    <property type="molecule type" value="Genomic_DNA"/>
</dbReference>
<dbReference type="Proteomes" id="UP000284706">
    <property type="component" value="Unassembled WGS sequence"/>
</dbReference>
<organism evidence="1 2">
    <name type="scientific">Gymnopilus dilepis</name>
    <dbReference type="NCBI Taxonomy" id="231916"/>
    <lineage>
        <taxon>Eukaryota</taxon>
        <taxon>Fungi</taxon>
        <taxon>Dikarya</taxon>
        <taxon>Basidiomycota</taxon>
        <taxon>Agaricomycotina</taxon>
        <taxon>Agaricomycetes</taxon>
        <taxon>Agaricomycetidae</taxon>
        <taxon>Agaricales</taxon>
        <taxon>Agaricineae</taxon>
        <taxon>Hymenogastraceae</taxon>
        <taxon>Gymnopilus</taxon>
    </lineage>
</organism>
<dbReference type="AlphaFoldDB" id="A0A409WCT8"/>
<keyword evidence="2" id="KW-1185">Reference proteome</keyword>
<evidence type="ECO:0000313" key="2">
    <source>
        <dbReference type="Proteomes" id="UP000284706"/>
    </source>
</evidence>
<gene>
    <name evidence="1" type="ORF">CVT26_009037</name>
</gene>
<dbReference type="STRING" id="231916.A0A409WCT8"/>
<reference evidence="1 2" key="1">
    <citation type="journal article" date="2018" name="Evol. Lett.">
        <title>Horizontal gene cluster transfer increased hallucinogenic mushroom diversity.</title>
        <authorList>
            <person name="Reynolds H.T."/>
            <person name="Vijayakumar V."/>
            <person name="Gluck-Thaler E."/>
            <person name="Korotkin H.B."/>
            <person name="Matheny P.B."/>
            <person name="Slot J.C."/>
        </authorList>
    </citation>
    <scope>NUCLEOTIDE SEQUENCE [LARGE SCALE GENOMIC DNA]</scope>
    <source>
        <strain evidence="1 2">SRW20</strain>
    </source>
</reference>
<dbReference type="InParanoid" id="A0A409WCT8"/>
<protein>
    <submittedName>
        <fullName evidence="1">Uncharacterized protein</fullName>
    </submittedName>
</protein>
<comment type="caution">
    <text evidence="1">The sequence shown here is derived from an EMBL/GenBank/DDBJ whole genome shotgun (WGS) entry which is preliminary data.</text>
</comment>